<dbReference type="VEuPathDB" id="ToxoDB:ETH2_1425800"/>
<dbReference type="PANTHER" id="PTHR11937">
    <property type="entry name" value="ACTIN"/>
    <property type="match status" value="1"/>
</dbReference>
<comment type="catalytic activity">
    <reaction evidence="1">
        <text>ATP + H2O = ADP + phosphate + H(+)</text>
        <dbReference type="Rhea" id="RHEA:13065"/>
        <dbReference type="ChEBI" id="CHEBI:15377"/>
        <dbReference type="ChEBI" id="CHEBI:15378"/>
        <dbReference type="ChEBI" id="CHEBI:30616"/>
        <dbReference type="ChEBI" id="CHEBI:43474"/>
        <dbReference type="ChEBI" id="CHEBI:456216"/>
    </reaction>
</comment>
<evidence type="ECO:0000256" key="2">
    <source>
        <dbReference type="RuleBase" id="RU000487"/>
    </source>
</evidence>
<dbReference type="VEuPathDB" id="ToxoDB:ETH_00026935"/>
<proteinExistence type="evidence at transcript level"/>
<protein>
    <submittedName>
        <fullName evidence="4">Uncharacterized protein</fullName>
    </submittedName>
</protein>
<name>H9B9D2_EIMTE</name>
<accession>H9B9D2</accession>
<dbReference type="EMBL" id="JN987369">
    <property type="protein sequence ID" value="AET50592.1"/>
    <property type="molecule type" value="mRNA"/>
</dbReference>
<evidence type="ECO:0000256" key="1">
    <source>
        <dbReference type="ARBA" id="ARBA00049360"/>
    </source>
</evidence>
<organism evidence="4">
    <name type="scientific">Eimeria tenella</name>
    <name type="common">Coccidian parasite</name>
    <dbReference type="NCBI Taxonomy" id="5802"/>
    <lineage>
        <taxon>Eukaryota</taxon>
        <taxon>Sar</taxon>
        <taxon>Alveolata</taxon>
        <taxon>Apicomplexa</taxon>
        <taxon>Conoidasida</taxon>
        <taxon>Coccidia</taxon>
        <taxon>Eucoccidiorida</taxon>
        <taxon>Eimeriorina</taxon>
        <taxon>Eimeriidae</taxon>
        <taxon>Eimeria</taxon>
    </lineage>
</organism>
<dbReference type="InterPro" id="IPR004000">
    <property type="entry name" value="Actin"/>
</dbReference>
<evidence type="ECO:0000313" key="4">
    <source>
        <dbReference type="EMBL" id="AET50592.1"/>
    </source>
</evidence>
<dbReference type="SUPFAM" id="SSF53067">
    <property type="entry name" value="Actin-like ATPase domain"/>
    <property type="match status" value="2"/>
</dbReference>
<reference evidence="4" key="1">
    <citation type="journal article" date="2012" name="BMC Genomics">
        <title>Characterisation of full-length cDNA sequences provides insights into the Eimeria tenella transcriptome.</title>
        <authorList>
            <person name="Amiruddin N."/>
            <person name="Lee X.W."/>
            <person name="Blake D.P."/>
            <person name="Suzuki Y."/>
            <person name="Tay Y.L."/>
            <person name="Lim L.S."/>
            <person name="Tomley F.M."/>
            <person name="Watanabe J."/>
            <person name="Sugimoto C."/>
            <person name="Wan K.L."/>
        </authorList>
    </citation>
    <scope>NUCLEOTIDE SEQUENCE</scope>
    <source>
        <strain evidence="4">Houghton</strain>
    </source>
</reference>
<feature type="region of interest" description="Disordered" evidence="3">
    <location>
        <begin position="357"/>
        <end position="408"/>
    </location>
</feature>
<dbReference type="SMART" id="SM00268">
    <property type="entry name" value="ACTIN"/>
    <property type="match status" value="1"/>
</dbReference>
<feature type="compositionally biased region" description="Low complexity" evidence="3">
    <location>
        <begin position="363"/>
        <end position="385"/>
    </location>
</feature>
<dbReference type="Gene3D" id="3.30.420.40">
    <property type="match status" value="2"/>
</dbReference>
<evidence type="ECO:0000256" key="3">
    <source>
        <dbReference type="SAM" id="MobiDB-lite"/>
    </source>
</evidence>
<dbReference type="InterPro" id="IPR043129">
    <property type="entry name" value="ATPase_NBD"/>
</dbReference>
<dbReference type="AlphaFoldDB" id="H9B9D2"/>
<comment type="similarity">
    <text evidence="2">Belongs to the actin family.</text>
</comment>
<dbReference type="Pfam" id="PF00022">
    <property type="entry name" value="Actin"/>
    <property type="match status" value="2"/>
</dbReference>
<sequence length="532" mass="57290">MQNSKRAVLDLGTGSIKAGWAGEGRARYVLPTCAGAVRRRPQLYLAEECYCLQEYICSRPSQGGLWANLEMLRDLIDVSFSRKYLGADPKELNGVALTEPLLTPAPLRHHVSEILFEDLGVERLAIVAAQAVIPYAFWGMGWGAQDICAPPRAKRMGVTCYSGPDGSSVGTPGARGALVTKTKGGGTGATTSADPCFSPRLAAGAAATDLGSVGQVSPGRNPFGLTVDVGFSLSHAVPFVNYSTLEASALRSEIGGAHANAYLKNLLLTRGLSLEKNELFAQKLKEETCFFAGDLMQVLKQLSSLPGGRSTARLGGPLFVERETPDYSLTKAQLSTYYHTHSPAPIPELSSLEGLNQTQIHQSSSSTSSNRDTASATPAVPTAAAPEPPGVVQGATDDTWAPHGLPTRPTVKLSTERLVVPEILFRPQDGGSSECGVAELVYRAICKAPVEAQPFLSSQIFLVGGSTKFWGFKERLWHELRGLLPEHWQIHIYQHEDPQHSAWLGASNWAHDDGVYMQFSVSRQQFLETGFI</sequence>